<keyword evidence="2 6" id="KW-0507">mRNA processing</keyword>
<keyword evidence="9" id="KW-1185">Reference proteome</keyword>
<sequence length="146" mass="16566">MARKTDRRAGVIVNASESKQQQQERKVKSVNFNGPPTRVLLLTNMVGLGEVDDGLEGEVAEGCTQYGTVTRILIFEITEPNFPPDEAVRIFVQYDTYDTVEEATKALIELEGRFFNRRIIHVCFYDEERFNKNELAPMPGEISGYS</sequence>
<keyword evidence="3 6" id="KW-0694">RNA-binding</keyword>
<keyword evidence="5" id="KW-0539">Nucleus</keyword>
<dbReference type="GO" id="GO:0045292">
    <property type="term" value="P:mRNA cis splicing, via spliceosome"/>
    <property type="evidence" value="ECO:0007669"/>
    <property type="project" value="UniProtKB-UniRule"/>
</dbReference>
<gene>
    <name evidence="8" type="ORF">ILEXP_LOCUS10569</name>
</gene>
<dbReference type="Gene3D" id="3.30.70.330">
    <property type="match status" value="1"/>
</dbReference>
<comment type="subcellular location">
    <subcellularLocation>
        <location evidence="1">Nucleus</location>
    </subcellularLocation>
</comment>
<evidence type="ECO:0000313" key="9">
    <source>
        <dbReference type="Proteomes" id="UP001642360"/>
    </source>
</evidence>
<evidence type="ECO:0000256" key="3">
    <source>
        <dbReference type="ARBA" id="ARBA00022884"/>
    </source>
</evidence>
<dbReference type="GO" id="GO:0003723">
    <property type="term" value="F:RNA binding"/>
    <property type="evidence" value="ECO:0007669"/>
    <property type="project" value="UniProtKB-UniRule"/>
</dbReference>
<feature type="domain" description="RNA recognition motif" evidence="7">
    <location>
        <begin position="39"/>
        <end position="123"/>
    </location>
</feature>
<organism evidence="8 9">
    <name type="scientific">Ilex paraguariensis</name>
    <name type="common">yerba mate</name>
    <dbReference type="NCBI Taxonomy" id="185542"/>
    <lineage>
        <taxon>Eukaryota</taxon>
        <taxon>Viridiplantae</taxon>
        <taxon>Streptophyta</taxon>
        <taxon>Embryophyta</taxon>
        <taxon>Tracheophyta</taxon>
        <taxon>Spermatophyta</taxon>
        <taxon>Magnoliopsida</taxon>
        <taxon>eudicotyledons</taxon>
        <taxon>Gunneridae</taxon>
        <taxon>Pentapetalae</taxon>
        <taxon>asterids</taxon>
        <taxon>campanulids</taxon>
        <taxon>Aquifoliales</taxon>
        <taxon>Aquifoliaceae</taxon>
        <taxon>Ilex</taxon>
    </lineage>
</organism>
<comment type="caution">
    <text evidence="8">The sequence shown here is derived from an EMBL/GenBank/DDBJ whole genome shotgun (WGS) entry which is preliminary data.</text>
</comment>
<dbReference type="AlphaFoldDB" id="A0ABC8RH47"/>
<dbReference type="PIRSF" id="PIRSF031066">
    <property type="entry name" value="Splicing_factor_SPF45"/>
    <property type="match status" value="1"/>
</dbReference>
<evidence type="ECO:0000256" key="4">
    <source>
        <dbReference type="ARBA" id="ARBA00023187"/>
    </source>
</evidence>
<evidence type="ECO:0000256" key="1">
    <source>
        <dbReference type="ARBA" id="ARBA00004123"/>
    </source>
</evidence>
<dbReference type="GO" id="GO:0043484">
    <property type="term" value="P:regulation of RNA splicing"/>
    <property type="evidence" value="ECO:0007669"/>
    <property type="project" value="UniProtKB-UniRule"/>
</dbReference>
<dbReference type="InterPro" id="IPR012677">
    <property type="entry name" value="Nucleotide-bd_a/b_plait_sf"/>
</dbReference>
<dbReference type="PANTHER" id="PTHR13288">
    <property type="entry name" value="SPLICING FACTOR 45 SPF45"/>
    <property type="match status" value="1"/>
</dbReference>
<evidence type="ECO:0000256" key="6">
    <source>
        <dbReference type="PIRNR" id="PIRNR031066"/>
    </source>
</evidence>
<name>A0ABC8RH47_9AQUA</name>
<dbReference type="EMBL" id="CAUOFW020001258">
    <property type="protein sequence ID" value="CAK9142875.1"/>
    <property type="molecule type" value="Genomic_DNA"/>
</dbReference>
<dbReference type="SMART" id="SM00361">
    <property type="entry name" value="RRM_1"/>
    <property type="match status" value="1"/>
</dbReference>
<dbReference type="GO" id="GO:0005634">
    <property type="term" value="C:nucleus"/>
    <property type="evidence" value="ECO:0007669"/>
    <property type="project" value="UniProtKB-SubCell"/>
</dbReference>
<dbReference type="InterPro" id="IPR035979">
    <property type="entry name" value="RBD_domain_sf"/>
</dbReference>
<evidence type="ECO:0000256" key="2">
    <source>
        <dbReference type="ARBA" id="ARBA00022664"/>
    </source>
</evidence>
<dbReference type="GO" id="GO:0009507">
    <property type="term" value="C:chloroplast"/>
    <property type="evidence" value="ECO:0007669"/>
    <property type="project" value="UniProtKB-UniRule"/>
</dbReference>
<keyword evidence="4 6" id="KW-0508">mRNA splicing</keyword>
<dbReference type="InterPro" id="IPR040052">
    <property type="entry name" value="RBM17"/>
</dbReference>
<evidence type="ECO:0000313" key="8">
    <source>
        <dbReference type="EMBL" id="CAK9142875.1"/>
    </source>
</evidence>
<protein>
    <recommendedName>
        <fullName evidence="7">RNA recognition motif domain-containing protein</fullName>
    </recommendedName>
</protein>
<reference evidence="8 9" key="1">
    <citation type="submission" date="2024-02" db="EMBL/GenBank/DDBJ databases">
        <authorList>
            <person name="Vignale AGUSTIN F."/>
            <person name="Sosa J E."/>
            <person name="Modenutti C."/>
        </authorList>
    </citation>
    <scope>NUCLEOTIDE SEQUENCE [LARGE SCALE GENOMIC DNA]</scope>
</reference>
<proteinExistence type="predicted"/>
<dbReference type="SUPFAM" id="SSF54928">
    <property type="entry name" value="RNA-binding domain, RBD"/>
    <property type="match status" value="1"/>
</dbReference>
<evidence type="ECO:0000259" key="7">
    <source>
        <dbReference type="SMART" id="SM00361"/>
    </source>
</evidence>
<dbReference type="FunFam" id="3.30.70.330:FF:000382">
    <property type="entry name" value="G-patch domain-containing protein"/>
    <property type="match status" value="1"/>
</dbReference>
<accession>A0ABC8RH47</accession>
<dbReference type="Proteomes" id="UP001642360">
    <property type="component" value="Unassembled WGS sequence"/>
</dbReference>
<evidence type="ECO:0000256" key="5">
    <source>
        <dbReference type="ARBA" id="ARBA00023242"/>
    </source>
</evidence>
<dbReference type="PANTHER" id="PTHR13288:SF8">
    <property type="entry name" value="SPLICING FACTOR 45"/>
    <property type="match status" value="1"/>
</dbReference>
<dbReference type="InterPro" id="IPR003954">
    <property type="entry name" value="RRM_euk-type"/>
</dbReference>